<dbReference type="OrthoDB" id="5871964at2759"/>
<reference evidence="2 3" key="1">
    <citation type="submission" date="2015-09" db="EMBL/GenBank/DDBJ databases">
        <title>Draft genome of the parasitic nematode Teladorsagia circumcincta isolate WARC Sus (inbred).</title>
        <authorList>
            <person name="Mitreva M."/>
        </authorList>
    </citation>
    <scope>NUCLEOTIDE SEQUENCE [LARGE SCALE GENOMIC DNA]</scope>
    <source>
        <strain evidence="2 3">S</strain>
    </source>
</reference>
<gene>
    <name evidence="2" type="ORF">TELCIR_02810</name>
</gene>
<dbReference type="SMART" id="SM01126">
    <property type="entry name" value="DDE_Tnp_IS1595"/>
    <property type="match status" value="1"/>
</dbReference>
<keyword evidence="3" id="KW-1185">Reference proteome</keyword>
<dbReference type="Proteomes" id="UP000230423">
    <property type="component" value="Unassembled WGS sequence"/>
</dbReference>
<dbReference type="InterPro" id="IPR024445">
    <property type="entry name" value="Tnp_ISXO2-like"/>
</dbReference>
<evidence type="ECO:0000313" key="3">
    <source>
        <dbReference type="Proteomes" id="UP000230423"/>
    </source>
</evidence>
<protein>
    <recommendedName>
        <fullName evidence="1">ISXO2-like transposase domain-containing protein</fullName>
    </recommendedName>
</protein>
<name>A0A2G9V056_TELCI</name>
<organism evidence="2 3">
    <name type="scientific">Teladorsagia circumcincta</name>
    <name type="common">Brown stomach worm</name>
    <name type="synonym">Ostertagia circumcincta</name>
    <dbReference type="NCBI Taxonomy" id="45464"/>
    <lineage>
        <taxon>Eukaryota</taxon>
        <taxon>Metazoa</taxon>
        <taxon>Ecdysozoa</taxon>
        <taxon>Nematoda</taxon>
        <taxon>Chromadorea</taxon>
        <taxon>Rhabditida</taxon>
        <taxon>Rhabditina</taxon>
        <taxon>Rhabditomorpha</taxon>
        <taxon>Strongyloidea</taxon>
        <taxon>Trichostrongylidae</taxon>
        <taxon>Teladorsagia</taxon>
    </lineage>
</organism>
<accession>A0A2G9V056</accession>
<dbReference type="AlphaFoldDB" id="A0A2G9V056"/>
<dbReference type="InterPro" id="IPR053164">
    <property type="entry name" value="IS1016-like_transposase"/>
</dbReference>
<dbReference type="Pfam" id="PF12762">
    <property type="entry name" value="DDE_Tnp_IS1595"/>
    <property type="match status" value="1"/>
</dbReference>
<proteinExistence type="predicted"/>
<dbReference type="PANTHER" id="PTHR47163:SF3">
    <property type="entry name" value="PROTEIN CBG18017"/>
    <property type="match status" value="1"/>
</dbReference>
<evidence type="ECO:0000313" key="2">
    <source>
        <dbReference type="EMBL" id="PIO75150.1"/>
    </source>
</evidence>
<dbReference type="EMBL" id="KZ345173">
    <property type="protein sequence ID" value="PIO75150.1"/>
    <property type="molecule type" value="Genomic_DNA"/>
</dbReference>
<sequence length="109" mass="12994">MFIEIVSNRDKQTLEEIILRHVLPGTTVWTDSWRGYRNLANIGYVHRTVNHSQNFVDPISGVHTQRIESAWSHIKRLIKKKNGLPGELWDDHFFEALWKWQRKDDTRLT</sequence>
<dbReference type="PANTHER" id="PTHR47163">
    <property type="entry name" value="DDE_TNP_IS1595 DOMAIN-CONTAINING PROTEIN"/>
    <property type="match status" value="1"/>
</dbReference>
<feature type="domain" description="ISXO2-like transposase" evidence="1">
    <location>
        <begin position="1"/>
        <end position="82"/>
    </location>
</feature>
<evidence type="ECO:0000259" key="1">
    <source>
        <dbReference type="SMART" id="SM01126"/>
    </source>
</evidence>